<comment type="cofactor">
    <cofactor evidence="1">
        <name>[4Fe-4S] cluster</name>
        <dbReference type="ChEBI" id="CHEBI:49883"/>
    </cofactor>
</comment>
<comment type="similarity">
    <text evidence="2">Belongs to the FldB/FldC dehydratase alpha/beta subunit family.</text>
</comment>
<dbReference type="Gene3D" id="1.20.1270.370">
    <property type="match status" value="1"/>
</dbReference>
<dbReference type="RefSeq" id="WP_074891903.1">
    <property type="nucleotide sequence ID" value="NZ_FOXO01000046.1"/>
</dbReference>
<protein>
    <submittedName>
        <fullName evidence="4">Benzoyl-CoA reductase/2-hydroxyglutaryl-CoA dehydratase subunit, BcrC/BadD/HgdB</fullName>
    </submittedName>
</protein>
<name>A0A1I5YGW3_9FIRM</name>
<keyword evidence="5" id="KW-1185">Reference proteome</keyword>
<keyword evidence="3" id="KW-0479">Metal-binding</keyword>
<dbReference type="GO" id="GO:0051536">
    <property type="term" value="F:iron-sulfur cluster binding"/>
    <property type="evidence" value="ECO:0007669"/>
    <property type="project" value="UniProtKB-KW"/>
</dbReference>
<organism evidence="4 5">
    <name type="scientific">Butyrivibrio proteoclasticus</name>
    <dbReference type="NCBI Taxonomy" id="43305"/>
    <lineage>
        <taxon>Bacteria</taxon>
        <taxon>Bacillati</taxon>
        <taxon>Bacillota</taxon>
        <taxon>Clostridia</taxon>
        <taxon>Lachnospirales</taxon>
        <taxon>Lachnospiraceae</taxon>
        <taxon>Butyrivibrio</taxon>
    </lineage>
</organism>
<evidence type="ECO:0000313" key="4">
    <source>
        <dbReference type="EMBL" id="SFQ43426.1"/>
    </source>
</evidence>
<keyword evidence="3" id="KW-0411">Iron-sulfur</keyword>
<dbReference type="Gene3D" id="3.40.50.11890">
    <property type="match status" value="1"/>
</dbReference>
<evidence type="ECO:0000256" key="2">
    <source>
        <dbReference type="ARBA" id="ARBA00005806"/>
    </source>
</evidence>
<keyword evidence="3" id="KW-0408">Iron</keyword>
<dbReference type="GO" id="GO:0016836">
    <property type="term" value="F:hydro-lyase activity"/>
    <property type="evidence" value="ECO:0007669"/>
    <property type="project" value="UniProtKB-ARBA"/>
</dbReference>
<dbReference type="Proteomes" id="UP000182624">
    <property type="component" value="Unassembled WGS sequence"/>
</dbReference>
<evidence type="ECO:0000256" key="3">
    <source>
        <dbReference type="ARBA" id="ARBA00023014"/>
    </source>
</evidence>
<reference evidence="5" key="1">
    <citation type="submission" date="2016-10" db="EMBL/GenBank/DDBJ databases">
        <authorList>
            <person name="Varghese N."/>
            <person name="Submissions S."/>
        </authorList>
    </citation>
    <scope>NUCLEOTIDE SEQUENCE [LARGE SCALE GENOMIC DNA]</scope>
    <source>
        <strain evidence="5">P18</strain>
    </source>
</reference>
<dbReference type="AlphaFoldDB" id="A0A1I5YGW3"/>
<dbReference type="InterPro" id="IPR010327">
    <property type="entry name" value="FldB/FldC_alpha/beta"/>
</dbReference>
<proteinExistence type="inferred from homology"/>
<dbReference type="Pfam" id="PF06050">
    <property type="entry name" value="HGD-D"/>
    <property type="match status" value="1"/>
</dbReference>
<sequence>MQDLKHLITFENLLDDAANEMVKEAQSQGEYAIGYTCYHMPEVLLNVDNCFSVRMRAPRTGSIDISTYYMSNYTCEFARSLLERGIEGGYGFLDGIAGVDACSAMNRCYEHLEILDCNKKPHFFVTHTDVPYKVENYNVDQVATQMRLRLLDVMHEKLGTDVSDSAIKKAVEEHNRLCRVITEIGNLRKLDNPPVTGYEFHVICLVSYCCPTKKILPLLEETLEEIKARKTDPKPFYRARVVVVGSEVDDLDFTRLLEESGAMVVADRYCYGSFPGREEIVLNDDEDILKQIARHYMKTSECPRYMAEEKIAQRRETADRLAKEFKADGIIYEQMKYCDFWAFERPLASHILTEEYGWPTLSIDRSYNVHNSGQLRTRFQAFVEALEIKRIRNSARKEAVL</sequence>
<evidence type="ECO:0000313" key="5">
    <source>
        <dbReference type="Proteomes" id="UP000182624"/>
    </source>
</evidence>
<dbReference type="EMBL" id="FOXO01000046">
    <property type="protein sequence ID" value="SFQ43426.1"/>
    <property type="molecule type" value="Genomic_DNA"/>
</dbReference>
<evidence type="ECO:0000256" key="1">
    <source>
        <dbReference type="ARBA" id="ARBA00001966"/>
    </source>
</evidence>
<accession>A0A1I5YGW3</accession>
<dbReference type="PANTHER" id="PTHR30548">
    <property type="entry name" value="2-HYDROXYGLUTARYL-COA DEHYDRATASE, D-COMPONENT-RELATED"/>
    <property type="match status" value="1"/>
</dbReference>
<dbReference type="PANTHER" id="PTHR30548:SF1">
    <property type="entry name" value="DEHYDRATASE SUBUNIT MJ0007-RELATED"/>
    <property type="match status" value="1"/>
</dbReference>
<gene>
    <name evidence="4" type="ORF">SAMN04487928_1468</name>
</gene>
<dbReference type="Gene3D" id="3.40.50.11900">
    <property type="match status" value="1"/>
</dbReference>
<dbReference type="OrthoDB" id="355459at2"/>